<keyword evidence="7" id="KW-0175">Coiled coil</keyword>
<feature type="coiled-coil region" evidence="7">
    <location>
        <begin position="230"/>
        <end position="257"/>
    </location>
</feature>
<evidence type="ECO:0000259" key="10">
    <source>
        <dbReference type="PROSITE" id="PS50885"/>
    </source>
</evidence>
<comment type="catalytic activity">
    <reaction evidence="1">
        <text>ATP + protein L-histidine = ADP + protein N-phospho-L-histidine.</text>
        <dbReference type="EC" id="2.7.13.3"/>
    </reaction>
</comment>
<dbReference type="GO" id="GO:0000155">
    <property type="term" value="F:phosphorelay sensor kinase activity"/>
    <property type="evidence" value="ECO:0007669"/>
    <property type="project" value="InterPro"/>
</dbReference>
<feature type="domain" description="Histidine kinase" evidence="9">
    <location>
        <begin position="298"/>
        <end position="529"/>
    </location>
</feature>
<dbReference type="InterPro" id="IPR036890">
    <property type="entry name" value="HATPase_C_sf"/>
</dbReference>
<dbReference type="EMBL" id="JAKUDL010000001">
    <property type="protein sequence ID" value="MCH4292933.1"/>
    <property type="molecule type" value="Genomic_DNA"/>
</dbReference>
<gene>
    <name evidence="11" type="ORF">MJ923_01275</name>
</gene>
<evidence type="ECO:0000313" key="11">
    <source>
        <dbReference type="EMBL" id="MCH4292933.1"/>
    </source>
</evidence>
<dbReference type="PRINTS" id="PR00344">
    <property type="entry name" value="BCTRLSENSOR"/>
</dbReference>
<keyword evidence="5" id="KW-0808">Transferase</keyword>
<dbReference type="PROSITE" id="PS50109">
    <property type="entry name" value="HIS_KIN"/>
    <property type="match status" value="1"/>
</dbReference>
<dbReference type="CDD" id="cd00075">
    <property type="entry name" value="HATPase"/>
    <property type="match status" value="1"/>
</dbReference>
<evidence type="ECO:0000313" key="12">
    <source>
        <dbReference type="Proteomes" id="UP001297581"/>
    </source>
</evidence>
<evidence type="ECO:0000256" key="8">
    <source>
        <dbReference type="SAM" id="Phobius"/>
    </source>
</evidence>
<evidence type="ECO:0000256" key="5">
    <source>
        <dbReference type="ARBA" id="ARBA00022679"/>
    </source>
</evidence>
<dbReference type="Pfam" id="PF02518">
    <property type="entry name" value="HATPase_c"/>
    <property type="match status" value="1"/>
</dbReference>
<dbReference type="CDD" id="cd00082">
    <property type="entry name" value="HisKA"/>
    <property type="match status" value="1"/>
</dbReference>
<dbReference type="InterPro" id="IPR003594">
    <property type="entry name" value="HATPase_dom"/>
</dbReference>
<dbReference type="Gene3D" id="6.10.340.10">
    <property type="match status" value="1"/>
</dbReference>
<dbReference type="SMART" id="SM00387">
    <property type="entry name" value="HATPase_c"/>
    <property type="match status" value="1"/>
</dbReference>
<keyword evidence="4" id="KW-0597">Phosphoprotein</keyword>
<dbReference type="InterPro" id="IPR033414">
    <property type="entry name" value="Sensor_dom"/>
</dbReference>
<keyword evidence="8" id="KW-0812">Transmembrane</keyword>
<dbReference type="Pfam" id="PF17149">
    <property type="entry name" value="CHASE5"/>
    <property type="match status" value="1"/>
</dbReference>
<dbReference type="RefSeq" id="WP_240589566.1">
    <property type="nucleotide sequence ID" value="NZ_JAKUDL010000001.1"/>
</dbReference>
<dbReference type="AlphaFoldDB" id="A0AAJ1BE13"/>
<dbReference type="PANTHER" id="PTHR43065">
    <property type="entry name" value="SENSOR HISTIDINE KINASE"/>
    <property type="match status" value="1"/>
</dbReference>
<evidence type="ECO:0000259" key="9">
    <source>
        <dbReference type="PROSITE" id="PS50109"/>
    </source>
</evidence>
<feature type="transmembrane region" description="Helical" evidence="8">
    <location>
        <begin position="21"/>
        <end position="38"/>
    </location>
</feature>
<protein>
    <recommendedName>
        <fullName evidence="3">histidine kinase</fullName>
        <ecNumber evidence="3">2.7.13.3</ecNumber>
    </recommendedName>
</protein>
<evidence type="ECO:0000256" key="1">
    <source>
        <dbReference type="ARBA" id="ARBA00000085"/>
    </source>
</evidence>
<dbReference type="SUPFAM" id="SSF55874">
    <property type="entry name" value="ATPase domain of HSP90 chaperone/DNA topoisomerase II/histidine kinase"/>
    <property type="match status" value="1"/>
</dbReference>
<dbReference type="Proteomes" id="UP001297581">
    <property type="component" value="Unassembled WGS sequence"/>
</dbReference>
<keyword evidence="8" id="KW-1133">Transmembrane helix</keyword>
<comment type="caution">
    <text evidence="11">The sequence shown here is derived from an EMBL/GenBank/DDBJ whole genome shotgun (WGS) entry which is preliminary data.</text>
</comment>
<dbReference type="InterPro" id="IPR003661">
    <property type="entry name" value="HisK_dim/P_dom"/>
</dbReference>
<comment type="subcellular location">
    <subcellularLocation>
        <location evidence="2">Membrane</location>
    </subcellularLocation>
</comment>
<dbReference type="GO" id="GO:0005524">
    <property type="term" value="F:ATP binding"/>
    <property type="evidence" value="ECO:0007669"/>
    <property type="project" value="UniProtKB-KW"/>
</dbReference>
<evidence type="ECO:0000256" key="2">
    <source>
        <dbReference type="ARBA" id="ARBA00004370"/>
    </source>
</evidence>
<evidence type="ECO:0000256" key="4">
    <source>
        <dbReference type="ARBA" id="ARBA00022553"/>
    </source>
</evidence>
<dbReference type="InterPro" id="IPR004358">
    <property type="entry name" value="Sig_transdc_His_kin-like_C"/>
</dbReference>
<feature type="transmembrane region" description="Helical" evidence="8">
    <location>
        <begin position="149"/>
        <end position="173"/>
    </location>
</feature>
<evidence type="ECO:0000256" key="3">
    <source>
        <dbReference type="ARBA" id="ARBA00012438"/>
    </source>
</evidence>
<evidence type="ECO:0000256" key="6">
    <source>
        <dbReference type="ARBA" id="ARBA00022777"/>
    </source>
</evidence>
<keyword evidence="6" id="KW-0418">Kinase</keyword>
<organism evidence="11 12">
    <name type="scientific">Shewanella zhuhaiensis</name>
    <dbReference type="NCBI Taxonomy" id="2919576"/>
    <lineage>
        <taxon>Bacteria</taxon>
        <taxon>Pseudomonadati</taxon>
        <taxon>Pseudomonadota</taxon>
        <taxon>Gammaproteobacteria</taxon>
        <taxon>Alteromonadales</taxon>
        <taxon>Shewanellaceae</taxon>
        <taxon>Shewanella</taxon>
    </lineage>
</organism>
<dbReference type="Gene3D" id="3.30.565.10">
    <property type="entry name" value="Histidine kinase-like ATPase, C-terminal domain"/>
    <property type="match status" value="1"/>
</dbReference>
<sequence>MLGFSRQAVSSKIGRKLMISIVLFSSLITLITTGYQLYNDYNGDLHRIDRAFSNIEKVSLDVLAASIWVIDERLINTQLEGLIQLPDITYISIDDDSGQHWSRGSPIDKNIIEKVFSLNYNSGTESISVGKLTIQADLNEVYQRLYDKAIVILLSNAIKTFLVAGMILILVWINITRHLNTLASYCQNIDVEKDYNPLIFNKRGSQNEFDQVALAINEMQEQLHRSFGALKRSKSELQNALEDRERLLELERSYKDELAKQVKERTIELEQSLMILKRAQEALVEQEKMAALGGLVSGVAHEINTPIGICLTAASAQLAHIDELVKLIHSEDATLEEINAILEEYQQSCELIVSNITRASNLIQKFKTIAAEQSHEAHEDIHIPQMCRDIYDATQVIYAPMAATMELDVSGDLQVETNYSLLNQILSNLMSNIYAHAFSPDRDNRFRVEAYLENRLLVVRFEDNGKGVSPEVAEHMFEPFYTTSRSKGGTGLGLSAAFNAATLLKGSVRYEGKSSLGGATFVLSIPIKLDDSQGGTPPPEGYQYTI</sequence>
<keyword evidence="11" id="KW-0067">ATP-binding</keyword>
<dbReference type="PANTHER" id="PTHR43065:SF42">
    <property type="entry name" value="TWO-COMPONENT SENSOR PPRA"/>
    <property type="match status" value="1"/>
</dbReference>
<dbReference type="InterPro" id="IPR036097">
    <property type="entry name" value="HisK_dim/P_sf"/>
</dbReference>
<dbReference type="EC" id="2.7.13.3" evidence="3"/>
<dbReference type="Gene3D" id="1.10.287.130">
    <property type="match status" value="1"/>
</dbReference>
<dbReference type="SUPFAM" id="SSF47384">
    <property type="entry name" value="Homodimeric domain of signal transducing histidine kinase"/>
    <property type="match status" value="1"/>
</dbReference>
<feature type="domain" description="HAMP" evidence="10">
    <location>
        <begin position="173"/>
        <end position="228"/>
    </location>
</feature>
<keyword evidence="11" id="KW-0547">Nucleotide-binding</keyword>
<evidence type="ECO:0000256" key="7">
    <source>
        <dbReference type="SAM" id="Coils"/>
    </source>
</evidence>
<dbReference type="PROSITE" id="PS50885">
    <property type="entry name" value="HAMP"/>
    <property type="match status" value="1"/>
</dbReference>
<proteinExistence type="predicted"/>
<keyword evidence="8" id="KW-0472">Membrane</keyword>
<dbReference type="GO" id="GO:0016020">
    <property type="term" value="C:membrane"/>
    <property type="evidence" value="ECO:0007669"/>
    <property type="project" value="UniProtKB-SubCell"/>
</dbReference>
<name>A0AAJ1BE13_9GAMM</name>
<dbReference type="InterPro" id="IPR003660">
    <property type="entry name" value="HAMP_dom"/>
</dbReference>
<reference evidence="11 12" key="1">
    <citation type="submission" date="2022-02" db="EMBL/GenBank/DDBJ databases">
        <title>The genome sequence of Shewanella sp. 3B26.</title>
        <authorList>
            <person name="Du J."/>
        </authorList>
    </citation>
    <scope>NUCLEOTIDE SEQUENCE [LARGE SCALE GENOMIC DNA]</scope>
    <source>
        <strain evidence="11 12">3B26</strain>
    </source>
</reference>
<dbReference type="InterPro" id="IPR005467">
    <property type="entry name" value="His_kinase_dom"/>
</dbReference>
<keyword evidence="12" id="KW-1185">Reference proteome</keyword>
<accession>A0AAJ1BE13</accession>